<feature type="signal peptide" evidence="6">
    <location>
        <begin position="1"/>
        <end position="23"/>
    </location>
</feature>
<evidence type="ECO:0000256" key="5">
    <source>
        <dbReference type="SAM" id="Phobius"/>
    </source>
</evidence>
<feature type="chain" id="PRO_5041958665" description="EGF-like domain-containing protein" evidence="6">
    <location>
        <begin position="24"/>
        <end position="538"/>
    </location>
</feature>
<dbReference type="SMART" id="SM00179">
    <property type="entry name" value="EGF_CA"/>
    <property type="match status" value="2"/>
</dbReference>
<name>A0AAD8WX77_LOLMU</name>
<reference evidence="9" key="1">
    <citation type="submission" date="2023-07" db="EMBL/GenBank/DDBJ databases">
        <title>A chromosome-level genome assembly of Lolium multiflorum.</title>
        <authorList>
            <person name="Chen Y."/>
            <person name="Copetti D."/>
            <person name="Kolliker R."/>
            <person name="Studer B."/>
        </authorList>
    </citation>
    <scope>NUCLEOTIDE SEQUENCE</scope>
    <source>
        <strain evidence="9">02402/16</strain>
        <tissue evidence="9">Leaf</tissue>
    </source>
</reference>
<gene>
    <name evidence="9" type="ORF">QYE76_045150</name>
</gene>
<keyword evidence="4" id="KW-1015">Disulfide bond</keyword>
<dbReference type="InterPro" id="IPR049883">
    <property type="entry name" value="NOTCH1_EGF-like"/>
</dbReference>
<feature type="domain" description="EGF-like calcium-binding" evidence="7">
    <location>
        <begin position="446"/>
        <end position="488"/>
    </location>
</feature>
<evidence type="ECO:0000313" key="10">
    <source>
        <dbReference type="Proteomes" id="UP001231189"/>
    </source>
</evidence>
<dbReference type="PROSITE" id="PS01187">
    <property type="entry name" value="EGF_CA"/>
    <property type="match status" value="1"/>
</dbReference>
<feature type="transmembrane region" description="Helical" evidence="5">
    <location>
        <begin position="492"/>
        <end position="517"/>
    </location>
</feature>
<keyword evidence="5" id="KW-1133">Transmembrane helix</keyword>
<feature type="domain" description="EGF-like" evidence="8">
    <location>
        <begin position="449"/>
        <end position="488"/>
    </location>
</feature>
<feature type="domain" description="EGF-like" evidence="8">
    <location>
        <begin position="238"/>
        <end position="285"/>
    </location>
</feature>
<feature type="domain" description="EGF-like calcium-binding" evidence="7">
    <location>
        <begin position="235"/>
        <end position="285"/>
    </location>
</feature>
<keyword evidence="2" id="KW-0245">EGF-like domain</keyword>
<dbReference type="Gene3D" id="2.90.20.10">
    <property type="entry name" value="Plasmodium vivax P25 domain"/>
    <property type="match status" value="1"/>
</dbReference>
<evidence type="ECO:0000256" key="3">
    <source>
        <dbReference type="ARBA" id="ARBA00022729"/>
    </source>
</evidence>
<evidence type="ECO:0000256" key="6">
    <source>
        <dbReference type="SAM" id="SignalP"/>
    </source>
</evidence>
<dbReference type="InterPro" id="IPR018097">
    <property type="entry name" value="EGF_Ca-bd_CS"/>
</dbReference>
<keyword evidence="10" id="KW-1185">Reference proteome</keyword>
<comment type="subcellular location">
    <subcellularLocation>
        <location evidence="1">Membrane</location>
        <topology evidence="1">Single-pass membrane protein</topology>
    </subcellularLocation>
</comment>
<accession>A0AAD8WX77</accession>
<evidence type="ECO:0008006" key="11">
    <source>
        <dbReference type="Google" id="ProtNLM"/>
    </source>
</evidence>
<evidence type="ECO:0000256" key="4">
    <source>
        <dbReference type="ARBA" id="ARBA00023157"/>
    </source>
</evidence>
<proteinExistence type="predicted"/>
<evidence type="ECO:0000259" key="8">
    <source>
        <dbReference type="SMART" id="SM00181"/>
    </source>
</evidence>
<protein>
    <recommendedName>
        <fullName evidence="11">EGF-like domain-containing protein</fullName>
    </recommendedName>
</protein>
<evidence type="ECO:0000313" key="9">
    <source>
        <dbReference type="EMBL" id="KAK1684302.1"/>
    </source>
</evidence>
<evidence type="ECO:0000259" key="7">
    <source>
        <dbReference type="SMART" id="SM00179"/>
    </source>
</evidence>
<feature type="domain" description="EGF-like" evidence="8">
    <location>
        <begin position="392"/>
        <end position="445"/>
    </location>
</feature>
<comment type="caution">
    <text evidence="9">The sequence shown here is derived from an EMBL/GenBank/DDBJ whole genome shotgun (WGS) entry which is preliminary data.</text>
</comment>
<dbReference type="InterPro" id="IPR001881">
    <property type="entry name" value="EGF-like_Ca-bd_dom"/>
</dbReference>
<evidence type="ECO:0000256" key="2">
    <source>
        <dbReference type="ARBA" id="ARBA00022536"/>
    </source>
</evidence>
<dbReference type="PANTHER" id="PTHR33491">
    <property type="entry name" value="OSJNBA0016N04.9 PROTEIN"/>
    <property type="match status" value="1"/>
</dbReference>
<evidence type="ECO:0000256" key="1">
    <source>
        <dbReference type="ARBA" id="ARBA00004167"/>
    </source>
</evidence>
<dbReference type="GO" id="GO:0030247">
    <property type="term" value="F:polysaccharide binding"/>
    <property type="evidence" value="ECO:0007669"/>
    <property type="project" value="InterPro"/>
</dbReference>
<dbReference type="GO" id="GO:0005509">
    <property type="term" value="F:calcium ion binding"/>
    <property type="evidence" value="ECO:0007669"/>
    <property type="project" value="InterPro"/>
</dbReference>
<dbReference type="SMART" id="SM00181">
    <property type="entry name" value="EGF"/>
    <property type="match status" value="3"/>
</dbReference>
<dbReference type="InterPro" id="IPR000742">
    <property type="entry name" value="EGF"/>
</dbReference>
<keyword evidence="3 6" id="KW-0732">Signal</keyword>
<sequence>MVLIMAALLSMVVTLLAVPAAAATDCRTSCGLNDFSYPFGIGPGCSLQGFNLTCDAKKRLLLGSPNVTVDYTILASGSVSALAVYVARTVQIGSGAGTGTFSTSWEGPGTPFAISGAAANMSLFVLGCGVTATLLDRGGTGAVVGNCSVVCAGDEVMRRLPDGLCVGLGCCRIDLSVHLRAFTLNISRAGDGVSRDKLSFLVAGRDKYTFRTSDLEHDIDVDMVPPARLDWAIPDQPDCGRAMDDRVTYACVSNQSECRNSPIGGYTCHCSRGFSGNPYVVDGCTPDQVYGSNQPKDNCPTMCGNVSVPFPFGTELGCFARINLYLTCNPGSSPAILQMTEHLVVTDISINKGVLRIQKLSDPGDFLGDRSTTLYSFSEESGMLKWAVDNSTCKEAMLNKNEYRCVSARSDCVDVTDDRTSNHVGYRCKCSSGFQGNPYLQDGCTDINECLQPDKYTCNGICQNSLGSFTCSRCPHGTDFDRTARKCKTSDVILGVTIGLSSAGGVLFLAVIVVIIIHRWKKDAQKQLRRRYFRKNKD</sequence>
<dbReference type="Pfam" id="PF13947">
    <property type="entry name" value="GUB_WAK_bind"/>
    <property type="match status" value="2"/>
</dbReference>
<dbReference type="EMBL" id="JAUUTY010000002">
    <property type="protein sequence ID" value="KAK1684302.1"/>
    <property type="molecule type" value="Genomic_DNA"/>
</dbReference>
<dbReference type="AlphaFoldDB" id="A0AAD8WX77"/>
<dbReference type="InterPro" id="IPR025287">
    <property type="entry name" value="WAK_GUB"/>
</dbReference>
<dbReference type="GO" id="GO:0016020">
    <property type="term" value="C:membrane"/>
    <property type="evidence" value="ECO:0007669"/>
    <property type="project" value="UniProtKB-SubCell"/>
</dbReference>
<keyword evidence="5" id="KW-0472">Membrane</keyword>
<keyword evidence="5" id="KW-0812">Transmembrane</keyword>
<organism evidence="9 10">
    <name type="scientific">Lolium multiflorum</name>
    <name type="common">Italian ryegrass</name>
    <name type="synonym">Lolium perenne subsp. multiflorum</name>
    <dbReference type="NCBI Taxonomy" id="4521"/>
    <lineage>
        <taxon>Eukaryota</taxon>
        <taxon>Viridiplantae</taxon>
        <taxon>Streptophyta</taxon>
        <taxon>Embryophyta</taxon>
        <taxon>Tracheophyta</taxon>
        <taxon>Spermatophyta</taxon>
        <taxon>Magnoliopsida</taxon>
        <taxon>Liliopsida</taxon>
        <taxon>Poales</taxon>
        <taxon>Poaceae</taxon>
        <taxon>BOP clade</taxon>
        <taxon>Pooideae</taxon>
        <taxon>Poodae</taxon>
        <taxon>Poeae</taxon>
        <taxon>Poeae Chloroplast Group 2 (Poeae type)</taxon>
        <taxon>Loliodinae</taxon>
        <taxon>Loliinae</taxon>
        <taxon>Lolium</taxon>
    </lineage>
</organism>
<dbReference type="CDD" id="cd00054">
    <property type="entry name" value="EGF_CA"/>
    <property type="match status" value="1"/>
</dbReference>
<dbReference type="Proteomes" id="UP001231189">
    <property type="component" value="Unassembled WGS sequence"/>
</dbReference>
<dbReference type="Pfam" id="PF07645">
    <property type="entry name" value="EGF_CA"/>
    <property type="match status" value="1"/>
</dbReference>